<name>A0A9P5X3M0_9AGAR</name>
<dbReference type="EMBL" id="MU151426">
    <property type="protein sequence ID" value="KAF9443878.1"/>
    <property type="molecule type" value="Genomic_DNA"/>
</dbReference>
<evidence type="ECO:0000313" key="1">
    <source>
        <dbReference type="EMBL" id="KAF9443878.1"/>
    </source>
</evidence>
<dbReference type="AlphaFoldDB" id="A0A9P5X3M0"/>
<protein>
    <submittedName>
        <fullName evidence="1">Uncharacterized protein</fullName>
    </submittedName>
</protein>
<organism evidence="1 2">
    <name type="scientific">Macrolepiota fuliginosa MF-IS2</name>
    <dbReference type="NCBI Taxonomy" id="1400762"/>
    <lineage>
        <taxon>Eukaryota</taxon>
        <taxon>Fungi</taxon>
        <taxon>Dikarya</taxon>
        <taxon>Basidiomycota</taxon>
        <taxon>Agaricomycotina</taxon>
        <taxon>Agaricomycetes</taxon>
        <taxon>Agaricomycetidae</taxon>
        <taxon>Agaricales</taxon>
        <taxon>Agaricineae</taxon>
        <taxon>Agaricaceae</taxon>
        <taxon>Macrolepiota</taxon>
    </lineage>
</organism>
<feature type="non-terminal residue" evidence="1">
    <location>
        <position position="106"/>
    </location>
</feature>
<reference evidence="1" key="1">
    <citation type="submission" date="2020-11" db="EMBL/GenBank/DDBJ databases">
        <authorList>
            <consortium name="DOE Joint Genome Institute"/>
            <person name="Ahrendt S."/>
            <person name="Riley R."/>
            <person name="Andreopoulos W."/>
            <person name="Labutti K."/>
            <person name="Pangilinan J."/>
            <person name="Ruiz-Duenas F.J."/>
            <person name="Barrasa J.M."/>
            <person name="Sanchez-Garcia M."/>
            <person name="Camarero S."/>
            <person name="Miyauchi S."/>
            <person name="Serrano A."/>
            <person name="Linde D."/>
            <person name="Babiker R."/>
            <person name="Drula E."/>
            <person name="Ayuso-Fernandez I."/>
            <person name="Pacheco R."/>
            <person name="Padilla G."/>
            <person name="Ferreira P."/>
            <person name="Barriuso J."/>
            <person name="Kellner H."/>
            <person name="Castanera R."/>
            <person name="Alfaro M."/>
            <person name="Ramirez L."/>
            <person name="Pisabarro A.G."/>
            <person name="Kuo A."/>
            <person name="Tritt A."/>
            <person name="Lipzen A."/>
            <person name="He G."/>
            <person name="Yan M."/>
            <person name="Ng V."/>
            <person name="Cullen D."/>
            <person name="Martin F."/>
            <person name="Rosso M.-N."/>
            <person name="Henrissat B."/>
            <person name="Hibbett D."/>
            <person name="Martinez A.T."/>
            <person name="Grigoriev I.V."/>
        </authorList>
    </citation>
    <scope>NUCLEOTIDE SEQUENCE</scope>
    <source>
        <strain evidence="1">MF-IS2</strain>
    </source>
</reference>
<dbReference type="OrthoDB" id="2641762at2759"/>
<gene>
    <name evidence="1" type="ORF">P691DRAFT_632109</name>
</gene>
<proteinExistence type="predicted"/>
<sequence length="106" mass="11870">VTALIIGRLLLVHRRHINIMGTSETTKQYMGIVAMLIESYALESAWTFAILISGFLGNRAIADFFVQCDAAIEIIAYLLVIYRVSSGRGWNRKTEQQMSSLQFQAG</sequence>
<comment type="caution">
    <text evidence="1">The sequence shown here is derived from an EMBL/GenBank/DDBJ whole genome shotgun (WGS) entry which is preliminary data.</text>
</comment>
<feature type="non-terminal residue" evidence="1">
    <location>
        <position position="1"/>
    </location>
</feature>
<accession>A0A9P5X3M0</accession>
<evidence type="ECO:0000313" key="2">
    <source>
        <dbReference type="Proteomes" id="UP000807342"/>
    </source>
</evidence>
<dbReference type="Proteomes" id="UP000807342">
    <property type="component" value="Unassembled WGS sequence"/>
</dbReference>
<keyword evidence="2" id="KW-1185">Reference proteome</keyword>